<protein>
    <recommendedName>
        <fullName evidence="3">Tc1-like transposase DDE domain-containing protein</fullName>
    </recommendedName>
</protein>
<feature type="non-terminal residue" evidence="1">
    <location>
        <position position="92"/>
    </location>
</feature>
<proteinExistence type="predicted"/>
<dbReference type="Gene3D" id="3.30.420.10">
    <property type="entry name" value="Ribonuclease H-like superfamily/Ribonuclease H"/>
    <property type="match status" value="1"/>
</dbReference>
<keyword evidence="2" id="KW-1185">Reference proteome</keyword>
<dbReference type="AlphaFoldDB" id="A0A0C9W1E4"/>
<evidence type="ECO:0000313" key="2">
    <source>
        <dbReference type="Proteomes" id="UP000053820"/>
    </source>
</evidence>
<feature type="non-terminal residue" evidence="1">
    <location>
        <position position="1"/>
    </location>
</feature>
<gene>
    <name evidence="1" type="ORF">HYDPIDRAFT_51337</name>
</gene>
<reference evidence="1 2" key="1">
    <citation type="submission" date="2014-04" db="EMBL/GenBank/DDBJ databases">
        <title>Evolutionary Origins and Diversification of the Mycorrhizal Mutualists.</title>
        <authorList>
            <consortium name="DOE Joint Genome Institute"/>
            <consortium name="Mycorrhizal Genomics Consortium"/>
            <person name="Kohler A."/>
            <person name="Kuo A."/>
            <person name="Nagy L.G."/>
            <person name="Floudas D."/>
            <person name="Copeland A."/>
            <person name="Barry K.W."/>
            <person name="Cichocki N."/>
            <person name="Veneault-Fourrey C."/>
            <person name="LaButti K."/>
            <person name="Lindquist E.A."/>
            <person name="Lipzen A."/>
            <person name="Lundell T."/>
            <person name="Morin E."/>
            <person name="Murat C."/>
            <person name="Riley R."/>
            <person name="Ohm R."/>
            <person name="Sun H."/>
            <person name="Tunlid A."/>
            <person name="Henrissat B."/>
            <person name="Grigoriev I.V."/>
            <person name="Hibbett D.S."/>
            <person name="Martin F."/>
        </authorList>
    </citation>
    <scope>NUCLEOTIDE SEQUENCE [LARGE SCALE GENOMIC DNA]</scope>
    <source>
        <strain evidence="1 2">MD-312</strain>
    </source>
</reference>
<evidence type="ECO:0008006" key="3">
    <source>
        <dbReference type="Google" id="ProtNLM"/>
    </source>
</evidence>
<dbReference type="Proteomes" id="UP000053820">
    <property type="component" value="Unassembled WGS sequence"/>
</dbReference>
<evidence type="ECO:0000313" key="1">
    <source>
        <dbReference type="EMBL" id="KIJ64675.1"/>
    </source>
</evidence>
<name>A0A0C9W1E4_9AGAM</name>
<dbReference type="InterPro" id="IPR036397">
    <property type="entry name" value="RNaseH_sf"/>
</dbReference>
<dbReference type="HOGENOM" id="CLU_005726_8_0_1"/>
<accession>A0A0C9W1E4</accession>
<dbReference type="EMBL" id="KN839846">
    <property type="protein sequence ID" value="KIJ64675.1"/>
    <property type="molecule type" value="Genomic_DNA"/>
</dbReference>
<dbReference type="GO" id="GO:0003676">
    <property type="term" value="F:nucleic acid binding"/>
    <property type="evidence" value="ECO:0007669"/>
    <property type="project" value="InterPro"/>
</dbReference>
<organism evidence="1 2">
    <name type="scientific">Hydnomerulius pinastri MD-312</name>
    <dbReference type="NCBI Taxonomy" id="994086"/>
    <lineage>
        <taxon>Eukaryota</taxon>
        <taxon>Fungi</taxon>
        <taxon>Dikarya</taxon>
        <taxon>Basidiomycota</taxon>
        <taxon>Agaricomycotina</taxon>
        <taxon>Agaricomycetes</taxon>
        <taxon>Agaricomycetidae</taxon>
        <taxon>Boletales</taxon>
        <taxon>Boletales incertae sedis</taxon>
        <taxon>Leucogyrophana</taxon>
    </lineage>
</organism>
<sequence length="92" mass="10687">DEPDFVNVESLLEASCRARGFDVIFLPKFHCELNFIEQCWGFAKRIYRMKERSSAEDVLERNVIDSLDAVPLLTMRKYGLNGLQAAWAIKKY</sequence>
<dbReference type="OrthoDB" id="2416294at2759"/>